<dbReference type="Pfam" id="PF00872">
    <property type="entry name" value="Transposase_mut"/>
    <property type="match status" value="1"/>
</dbReference>
<comment type="function">
    <text evidence="1">Required for the transposition of the insertion element.</text>
</comment>
<dbReference type="EMBL" id="JBHSZV010000021">
    <property type="protein sequence ID" value="MFC7061984.1"/>
    <property type="molecule type" value="Genomic_DNA"/>
</dbReference>
<dbReference type="RefSeq" id="WP_390217045.1">
    <property type="nucleotide sequence ID" value="NZ_JBHSZV010000021.1"/>
</dbReference>
<reference evidence="7" key="1">
    <citation type="journal article" date="2019" name="Int. J. Syst. Evol. Microbiol.">
        <title>The Global Catalogue of Microorganisms (GCM) 10K type strain sequencing project: providing services to taxonomists for standard genome sequencing and annotation.</title>
        <authorList>
            <consortium name="The Broad Institute Genomics Platform"/>
            <consortium name="The Broad Institute Genome Sequencing Center for Infectious Disease"/>
            <person name="Wu L."/>
            <person name="Ma J."/>
        </authorList>
    </citation>
    <scope>NUCLEOTIDE SEQUENCE [LARGE SCALE GENOMIC DNA]</scope>
    <source>
        <strain evidence="7">CGMCC 4.1621</strain>
    </source>
</reference>
<dbReference type="InterPro" id="IPR001207">
    <property type="entry name" value="Transposase_mutator"/>
</dbReference>
<evidence type="ECO:0000313" key="7">
    <source>
        <dbReference type="Proteomes" id="UP001596410"/>
    </source>
</evidence>
<accession>A0ABW2ENK9</accession>
<evidence type="ECO:0000256" key="5">
    <source>
        <dbReference type="ARBA" id="ARBA00023172"/>
    </source>
</evidence>
<comment type="caution">
    <text evidence="6">The sequence shown here is derived from an EMBL/GenBank/DDBJ whole genome shotgun (WGS) entry which is preliminary data.</text>
</comment>
<keyword evidence="5" id="KW-0233">DNA recombination</keyword>
<comment type="similarity">
    <text evidence="2">Belongs to the transposase mutator family.</text>
</comment>
<gene>
    <name evidence="6" type="ORF">ACFQIC_08940</name>
</gene>
<name>A0ABW2ENK9_9BACI</name>
<feature type="non-terminal residue" evidence="6">
    <location>
        <position position="1"/>
    </location>
</feature>
<keyword evidence="3" id="KW-0815">Transposition</keyword>
<sequence>IRRMIYTTNTIERAIKEVKKRTRKMNSLPSEKALEKIVYLVTQDFNDMWSKRGITEFVSVSGELDEMFDKRYGPPANN</sequence>
<keyword evidence="4" id="KW-0238">DNA-binding</keyword>
<organism evidence="6 7">
    <name type="scientific">Halobacillus seohaensis</name>
    <dbReference type="NCBI Taxonomy" id="447421"/>
    <lineage>
        <taxon>Bacteria</taxon>
        <taxon>Bacillati</taxon>
        <taxon>Bacillota</taxon>
        <taxon>Bacilli</taxon>
        <taxon>Bacillales</taxon>
        <taxon>Bacillaceae</taxon>
        <taxon>Halobacillus</taxon>
    </lineage>
</organism>
<proteinExistence type="inferred from homology"/>
<keyword evidence="7" id="KW-1185">Reference proteome</keyword>
<evidence type="ECO:0000256" key="3">
    <source>
        <dbReference type="ARBA" id="ARBA00022578"/>
    </source>
</evidence>
<evidence type="ECO:0000256" key="2">
    <source>
        <dbReference type="ARBA" id="ARBA00010961"/>
    </source>
</evidence>
<evidence type="ECO:0000313" key="6">
    <source>
        <dbReference type="EMBL" id="MFC7061984.1"/>
    </source>
</evidence>
<evidence type="ECO:0000256" key="1">
    <source>
        <dbReference type="ARBA" id="ARBA00002190"/>
    </source>
</evidence>
<evidence type="ECO:0000256" key="4">
    <source>
        <dbReference type="ARBA" id="ARBA00023125"/>
    </source>
</evidence>
<protein>
    <submittedName>
        <fullName evidence="6">Transposase</fullName>
    </submittedName>
</protein>
<dbReference type="Proteomes" id="UP001596410">
    <property type="component" value="Unassembled WGS sequence"/>
</dbReference>